<gene>
    <name evidence="2" type="ORF">LCGC14_0799450</name>
</gene>
<evidence type="ECO:0000256" key="1">
    <source>
        <dbReference type="SAM" id="MobiDB-lite"/>
    </source>
</evidence>
<organism evidence="2">
    <name type="scientific">marine sediment metagenome</name>
    <dbReference type="NCBI Taxonomy" id="412755"/>
    <lineage>
        <taxon>unclassified sequences</taxon>
        <taxon>metagenomes</taxon>
        <taxon>ecological metagenomes</taxon>
    </lineage>
</organism>
<comment type="caution">
    <text evidence="2">The sequence shown here is derived from an EMBL/GenBank/DDBJ whole genome shotgun (WGS) entry which is preliminary data.</text>
</comment>
<dbReference type="EMBL" id="LAZR01002145">
    <property type="protein sequence ID" value="KKN33865.1"/>
    <property type="molecule type" value="Genomic_DNA"/>
</dbReference>
<reference evidence="2" key="1">
    <citation type="journal article" date="2015" name="Nature">
        <title>Complex archaea that bridge the gap between prokaryotes and eukaryotes.</title>
        <authorList>
            <person name="Spang A."/>
            <person name="Saw J.H."/>
            <person name="Jorgensen S.L."/>
            <person name="Zaremba-Niedzwiedzka K."/>
            <person name="Martijn J."/>
            <person name="Lind A.E."/>
            <person name="van Eijk R."/>
            <person name="Schleper C."/>
            <person name="Guy L."/>
            <person name="Ettema T.J."/>
        </authorList>
    </citation>
    <scope>NUCLEOTIDE SEQUENCE</scope>
</reference>
<feature type="compositionally biased region" description="Low complexity" evidence="1">
    <location>
        <begin position="10"/>
        <end position="23"/>
    </location>
</feature>
<name>A0A0F9PQ30_9ZZZZ</name>
<protein>
    <submittedName>
        <fullName evidence="2">Uncharacterized protein</fullName>
    </submittedName>
</protein>
<evidence type="ECO:0000313" key="2">
    <source>
        <dbReference type="EMBL" id="KKN33865.1"/>
    </source>
</evidence>
<sequence length="111" mass="11756">MTPERRRRLAASAVKAAQTATEAGTGSDEDMAKACAEEMEANKGPYARAMELADKTHDAACKALQAVRRAQKGSGSDEEAGDATQDLLDLASTLQAEVNGDTADWQKVTTR</sequence>
<accession>A0A0F9PQ30</accession>
<feature type="region of interest" description="Disordered" evidence="1">
    <location>
        <begin position="1"/>
        <end position="30"/>
    </location>
</feature>
<dbReference type="AlphaFoldDB" id="A0A0F9PQ30"/>
<proteinExistence type="predicted"/>